<evidence type="ECO:0000259" key="2">
    <source>
        <dbReference type="Pfam" id="PF04818"/>
    </source>
</evidence>
<feature type="region of interest" description="Disordered" evidence="1">
    <location>
        <begin position="259"/>
        <end position="437"/>
    </location>
</feature>
<feature type="compositionally biased region" description="Low complexity" evidence="1">
    <location>
        <begin position="341"/>
        <end position="353"/>
    </location>
</feature>
<feature type="compositionally biased region" description="Basic and acidic residues" evidence="1">
    <location>
        <begin position="529"/>
        <end position="545"/>
    </location>
</feature>
<feature type="region of interest" description="Disordered" evidence="1">
    <location>
        <begin position="529"/>
        <end position="578"/>
    </location>
</feature>
<dbReference type="OrthoDB" id="79367at2759"/>
<organism evidence="3 4">
    <name type="scientific">Nannochloropsis salina CCMP1776</name>
    <dbReference type="NCBI Taxonomy" id="1027361"/>
    <lineage>
        <taxon>Eukaryota</taxon>
        <taxon>Sar</taxon>
        <taxon>Stramenopiles</taxon>
        <taxon>Ochrophyta</taxon>
        <taxon>Eustigmatophyceae</taxon>
        <taxon>Eustigmatales</taxon>
        <taxon>Monodopsidaceae</taxon>
        <taxon>Microchloropsis</taxon>
        <taxon>Microchloropsis salina</taxon>
    </lineage>
</organism>
<accession>A0A4D9DAF5</accession>
<gene>
    <name evidence="3" type="ORF">NSK_000014</name>
</gene>
<dbReference type="InterPro" id="IPR006569">
    <property type="entry name" value="CID_dom"/>
</dbReference>
<feature type="domain" description="CID" evidence="2">
    <location>
        <begin position="148"/>
        <end position="254"/>
    </location>
</feature>
<dbReference type="Proteomes" id="UP000355283">
    <property type="component" value="Unassembled WGS sequence"/>
</dbReference>
<sequence>MMPSGCYFLCAVYGFLMYMRAINWTRIDINLIAVWLSPLYRGRKPLMRHFFSLSPVRGKKNHLDLNNTYACHHPSSHVSKQRKEHFWGEQHAVLPASSRASHAVPSVFLSTLFLRFKNRVSIVMEVDDEELRPLKDLLDDLCASPLPITKEKISKVAECALRYVQKYKKVVHMIERYAKHYAGVRYRSAVICVIDSLCTKAHRAHKEKDVFIPRFRLRLLETLQGVTTLEGRSERALMDRIFVEWRKRGWFDVPPLATLAGEKEGKPTRGKDAPQGEEGPLKRGKKRTKGTEVLESATPPYDPSTTSRGLPGRLTEDGMTSPQNEEGLGSPTPLSPPTSPSPAAQTAASSAPSDPRKRSKPADSRGKGAKGGKEGGGEGGREGEATSSLPPAAPAARKGLRSLLLVEGEEEEEEDRSPSPGKSPPSPASDPSSGSAAKSVLKKFLAGFCAKEGGKVPAWPQNFLASLPSSVPPSLHIPPLSTSSFFPVVPVPRAVWLGEGREGEEEGGRASSGYVVSAVPGLYVALSRTAREGGGKGGGKEREEEGGGEVEGGVGGDGQAVTKKAVGRQWGRPPVTLA</sequence>
<name>A0A4D9DAF5_9STRA</name>
<proteinExistence type="predicted"/>
<dbReference type="Pfam" id="PF04818">
    <property type="entry name" value="CID"/>
    <property type="match status" value="1"/>
</dbReference>
<keyword evidence="4" id="KW-1185">Reference proteome</keyword>
<dbReference type="AlphaFoldDB" id="A0A4D9DAF5"/>
<dbReference type="InterPro" id="IPR008942">
    <property type="entry name" value="ENTH_VHS"/>
</dbReference>
<protein>
    <recommendedName>
        <fullName evidence="2">CID domain-containing protein</fullName>
    </recommendedName>
</protein>
<comment type="caution">
    <text evidence="3">The sequence shown here is derived from an EMBL/GenBank/DDBJ whole genome shotgun (WGS) entry which is preliminary data.</text>
</comment>
<evidence type="ECO:0000256" key="1">
    <source>
        <dbReference type="SAM" id="MobiDB-lite"/>
    </source>
</evidence>
<feature type="compositionally biased region" description="Gly residues" evidence="1">
    <location>
        <begin position="549"/>
        <end position="558"/>
    </location>
</feature>
<evidence type="ECO:0000313" key="3">
    <source>
        <dbReference type="EMBL" id="TFJ88440.1"/>
    </source>
</evidence>
<dbReference type="EMBL" id="SDOX01000001">
    <property type="protein sequence ID" value="TFJ88440.1"/>
    <property type="molecule type" value="Genomic_DNA"/>
</dbReference>
<dbReference type="Gene3D" id="1.25.40.90">
    <property type="match status" value="1"/>
</dbReference>
<feature type="compositionally biased region" description="Basic and acidic residues" evidence="1">
    <location>
        <begin position="354"/>
        <end position="384"/>
    </location>
</feature>
<evidence type="ECO:0000313" key="4">
    <source>
        <dbReference type="Proteomes" id="UP000355283"/>
    </source>
</evidence>
<feature type="compositionally biased region" description="Basic and acidic residues" evidence="1">
    <location>
        <begin position="261"/>
        <end position="274"/>
    </location>
</feature>
<reference evidence="3 4" key="1">
    <citation type="submission" date="2019-01" db="EMBL/GenBank/DDBJ databases">
        <title>Nuclear Genome Assembly of the Microalgal Biofuel strain Nannochloropsis salina CCMP1776.</title>
        <authorList>
            <person name="Hovde B."/>
        </authorList>
    </citation>
    <scope>NUCLEOTIDE SEQUENCE [LARGE SCALE GENOMIC DNA]</scope>
    <source>
        <strain evidence="3 4">CCMP1776</strain>
    </source>
</reference>